<evidence type="ECO:0000313" key="3">
    <source>
        <dbReference type="Proteomes" id="UP000238563"/>
    </source>
</evidence>
<evidence type="ECO:0000256" key="1">
    <source>
        <dbReference type="SAM" id="Phobius"/>
    </source>
</evidence>
<accession>A0A2S9JIU9</accession>
<feature type="transmembrane region" description="Helical" evidence="1">
    <location>
        <begin position="7"/>
        <end position="28"/>
    </location>
</feature>
<reference evidence="2 3" key="1">
    <citation type="submission" date="2018-02" db="EMBL/GenBank/DDBJ databases">
        <title>The draft genome of Phyllobacterium myrsinacearum DSM5892.</title>
        <authorList>
            <person name="Li L."/>
            <person name="Liu L."/>
            <person name="Zhang X."/>
            <person name="Wang T."/>
        </authorList>
    </citation>
    <scope>NUCLEOTIDE SEQUENCE [LARGE SCALE GENOMIC DNA]</scope>
    <source>
        <strain evidence="2 3">DSM 5892</strain>
    </source>
</reference>
<feature type="transmembrane region" description="Helical" evidence="1">
    <location>
        <begin position="101"/>
        <end position="119"/>
    </location>
</feature>
<gene>
    <name evidence="2" type="ORF">C5750_11475</name>
</gene>
<feature type="transmembrane region" description="Helical" evidence="1">
    <location>
        <begin position="40"/>
        <end position="58"/>
    </location>
</feature>
<keyword evidence="1" id="KW-0812">Transmembrane</keyword>
<dbReference type="AlphaFoldDB" id="A0A2S9JIU9"/>
<dbReference type="EMBL" id="PVBT01000003">
    <property type="protein sequence ID" value="PRD53026.1"/>
    <property type="molecule type" value="Genomic_DNA"/>
</dbReference>
<evidence type="ECO:0000313" key="2">
    <source>
        <dbReference type="EMBL" id="PRD53026.1"/>
    </source>
</evidence>
<organism evidence="2 3">
    <name type="scientific">Phyllobacterium myrsinacearum</name>
    <dbReference type="NCBI Taxonomy" id="28101"/>
    <lineage>
        <taxon>Bacteria</taxon>
        <taxon>Pseudomonadati</taxon>
        <taxon>Pseudomonadota</taxon>
        <taxon>Alphaproteobacteria</taxon>
        <taxon>Hyphomicrobiales</taxon>
        <taxon>Phyllobacteriaceae</taxon>
        <taxon>Phyllobacterium</taxon>
    </lineage>
</organism>
<keyword evidence="3" id="KW-1185">Reference proteome</keyword>
<name>A0A2S9JIU9_9HYPH</name>
<protein>
    <submittedName>
        <fullName evidence="2">Uncharacterized protein</fullName>
    </submittedName>
</protein>
<keyword evidence="1" id="KW-0472">Membrane</keyword>
<keyword evidence="1" id="KW-1133">Transmembrane helix</keyword>
<dbReference type="RefSeq" id="WP_105734040.1">
    <property type="nucleotide sequence ID" value="NZ_PVBT01000003.1"/>
</dbReference>
<dbReference type="Gene3D" id="1.20.210.10">
    <property type="entry name" value="Cytochrome c oxidase-like, subunit I domain"/>
    <property type="match status" value="1"/>
</dbReference>
<dbReference type="Proteomes" id="UP000238563">
    <property type="component" value="Unassembled WGS sequence"/>
</dbReference>
<feature type="transmembrane region" description="Helical" evidence="1">
    <location>
        <begin position="70"/>
        <end position="89"/>
    </location>
</feature>
<comment type="caution">
    <text evidence="2">The sequence shown here is derived from an EMBL/GenBank/DDBJ whole genome shotgun (WGS) entry which is preliminary data.</text>
</comment>
<dbReference type="InterPro" id="IPR036927">
    <property type="entry name" value="Cyt_c_oxase-like_su1_sf"/>
</dbReference>
<sequence length="123" mass="13205">MPQVSQLFFKSATVFFLLGIIMGLQMGISGDHSAFPAHAHLNLLGWVSSAIFGTYYALNPAKATGRLPMLQFIVYTVGIVVMIPSLYFLSLGHAAMEPLVGIGSMIVLAGVLLFTVVVFSRQA</sequence>
<dbReference type="OrthoDB" id="9808748at2"/>
<proteinExistence type="predicted"/>
<dbReference type="SUPFAM" id="SSF81442">
    <property type="entry name" value="Cytochrome c oxidase subunit I-like"/>
    <property type="match status" value="1"/>
</dbReference>